<feature type="chain" id="PRO_5014607114" description="Tubby C-terminal domain-containing protein" evidence="1">
    <location>
        <begin position="26"/>
        <end position="227"/>
    </location>
</feature>
<dbReference type="EMBL" id="PGCJ01001488">
    <property type="protein sequence ID" value="PLW05153.1"/>
    <property type="molecule type" value="Genomic_DNA"/>
</dbReference>
<sequence>MQLSNKPSFVSLLATLPFAIICVSSSTPKLERRHEPHAPFTHMYIMKQPPDFTQGPLPVYTADGNVAFKFAKNYQDPLKGVSSITLMDSSSDSHPLITLKSSNDACFRDTFYKEADSGMEALGIQLRTRGALKDEWLMSFYDKSNHQHQFKFVRRALSKGGRVYTLVEKHRGELIAKFHDEQRTDAWLTHNSKAVDTFTLECTANSPQVELVVLMGLVLTRVNNCGL</sequence>
<name>A0A2N5RW07_9BASI</name>
<protein>
    <recommendedName>
        <fullName evidence="4">Tubby C-terminal domain-containing protein</fullName>
    </recommendedName>
</protein>
<proteinExistence type="predicted"/>
<reference evidence="2 3" key="1">
    <citation type="submission" date="2017-11" db="EMBL/GenBank/DDBJ databases">
        <title>De novo assembly and phasing of dikaryotic genomes from two isolates of Puccinia coronata f. sp. avenae, the causal agent of oat crown rust.</title>
        <authorList>
            <person name="Miller M.E."/>
            <person name="Zhang Y."/>
            <person name="Omidvar V."/>
            <person name="Sperschneider J."/>
            <person name="Schwessinger B."/>
            <person name="Raley C."/>
            <person name="Palmer J.M."/>
            <person name="Garnica D."/>
            <person name="Upadhyaya N."/>
            <person name="Rathjen J."/>
            <person name="Taylor J.M."/>
            <person name="Park R.F."/>
            <person name="Dodds P.N."/>
            <person name="Hirsch C.D."/>
            <person name="Kianian S.F."/>
            <person name="Figueroa M."/>
        </authorList>
    </citation>
    <scope>NUCLEOTIDE SEQUENCE [LARGE SCALE GENOMIC DNA]</scope>
    <source>
        <strain evidence="2">12NC29</strain>
    </source>
</reference>
<dbReference type="OrthoDB" id="2495355at2759"/>
<evidence type="ECO:0008006" key="4">
    <source>
        <dbReference type="Google" id="ProtNLM"/>
    </source>
</evidence>
<dbReference type="Proteomes" id="UP000235388">
    <property type="component" value="Unassembled WGS sequence"/>
</dbReference>
<accession>A0A2N5RW07</accession>
<keyword evidence="3" id="KW-1185">Reference proteome</keyword>
<comment type="caution">
    <text evidence="2">The sequence shown here is derived from an EMBL/GenBank/DDBJ whole genome shotgun (WGS) entry which is preliminary data.</text>
</comment>
<keyword evidence="1" id="KW-0732">Signal</keyword>
<evidence type="ECO:0000313" key="3">
    <source>
        <dbReference type="Proteomes" id="UP000235388"/>
    </source>
</evidence>
<gene>
    <name evidence="2" type="ORF">PCANC_26723</name>
</gene>
<feature type="signal peptide" evidence="1">
    <location>
        <begin position="1"/>
        <end position="25"/>
    </location>
</feature>
<organism evidence="2 3">
    <name type="scientific">Puccinia coronata f. sp. avenae</name>
    <dbReference type="NCBI Taxonomy" id="200324"/>
    <lineage>
        <taxon>Eukaryota</taxon>
        <taxon>Fungi</taxon>
        <taxon>Dikarya</taxon>
        <taxon>Basidiomycota</taxon>
        <taxon>Pucciniomycotina</taxon>
        <taxon>Pucciniomycetes</taxon>
        <taxon>Pucciniales</taxon>
        <taxon>Pucciniaceae</taxon>
        <taxon>Puccinia</taxon>
    </lineage>
</organism>
<evidence type="ECO:0000313" key="2">
    <source>
        <dbReference type="EMBL" id="PLW05153.1"/>
    </source>
</evidence>
<dbReference type="AlphaFoldDB" id="A0A2N5RW07"/>
<evidence type="ECO:0000256" key="1">
    <source>
        <dbReference type="SAM" id="SignalP"/>
    </source>
</evidence>